<name>A0A9W9MH99_9EURO</name>
<dbReference type="InterPro" id="IPR007138">
    <property type="entry name" value="ABM_dom"/>
</dbReference>
<reference evidence="3" key="1">
    <citation type="submission" date="2022-11" db="EMBL/GenBank/DDBJ databases">
        <authorList>
            <person name="Petersen C."/>
        </authorList>
    </citation>
    <scope>NUCLEOTIDE SEQUENCE</scope>
    <source>
        <strain evidence="3">IBT 20477</strain>
    </source>
</reference>
<accession>A0A9W9MH99</accession>
<evidence type="ECO:0000256" key="1">
    <source>
        <dbReference type="SAM" id="MobiDB-lite"/>
    </source>
</evidence>
<evidence type="ECO:0000313" key="4">
    <source>
        <dbReference type="Proteomes" id="UP001150942"/>
    </source>
</evidence>
<feature type="region of interest" description="Disordered" evidence="1">
    <location>
        <begin position="1"/>
        <end position="32"/>
    </location>
</feature>
<evidence type="ECO:0000259" key="2">
    <source>
        <dbReference type="Pfam" id="PF03992"/>
    </source>
</evidence>
<dbReference type="AlphaFoldDB" id="A0A9W9MH99"/>
<evidence type="ECO:0000313" key="3">
    <source>
        <dbReference type="EMBL" id="KAJ5201286.1"/>
    </source>
</evidence>
<feature type="domain" description="ABM" evidence="2">
    <location>
        <begin position="63"/>
        <end position="116"/>
    </location>
</feature>
<dbReference type="EMBL" id="JAPQKQ010000004">
    <property type="protein sequence ID" value="KAJ5201286.1"/>
    <property type="molecule type" value="Genomic_DNA"/>
</dbReference>
<dbReference type="Pfam" id="PF03992">
    <property type="entry name" value="ABM"/>
    <property type="match status" value="1"/>
</dbReference>
<dbReference type="OrthoDB" id="4993731at2759"/>
<dbReference type="SUPFAM" id="SSF54909">
    <property type="entry name" value="Dimeric alpha+beta barrel"/>
    <property type="match status" value="1"/>
</dbReference>
<feature type="compositionally biased region" description="Low complexity" evidence="1">
    <location>
        <begin position="1"/>
        <end position="21"/>
    </location>
</feature>
<reference evidence="3" key="2">
    <citation type="journal article" date="2023" name="IMA Fungus">
        <title>Comparative genomic study of the Penicillium genus elucidates a diverse pangenome and 15 lateral gene transfer events.</title>
        <authorList>
            <person name="Petersen C."/>
            <person name="Sorensen T."/>
            <person name="Nielsen M.R."/>
            <person name="Sondergaard T.E."/>
            <person name="Sorensen J.L."/>
            <person name="Fitzpatrick D.A."/>
            <person name="Frisvad J.C."/>
            <person name="Nielsen K.L."/>
        </authorList>
    </citation>
    <scope>NUCLEOTIDE SEQUENCE</scope>
    <source>
        <strain evidence="3">IBT 20477</strain>
    </source>
</reference>
<dbReference type="InterPro" id="IPR011008">
    <property type="entry name" value="Dimeric_a/b-barrel"/>
</dbReference>
<protein>
    <recommendedName>
        <fullName evidence="2">ABM domain-containing protein</fullName>
    </recommendedName>
</protein>
<dbReference type="Proteomes" id="UP001150942">
    <property type="component" value="Unassembled WGS sequence"/>
</dbReference>
<sequence length="297" mass="34795">MPVTRSQSKNSANQNSNLAQRNTEDSEILTKSVEQEQARRGACVEWLDFDYAINSTLTQIDWKSILRDVRRIAGCRQITFAYPIENSQRLWIIIHWRSRTHRDEFHQSDAMTQTMKEVIFSPDSNTTSNDRTSQNDKAFFIYQFDVNSTKFIVDCFSKSDLPSMVYEIWMVYLPIEEVVALLDSDPPYYNLKDLKLVNIFLQPKNESDPMAAIFEQHITWISGEVEYKGRRCKRMAWFGAWKSEEAEELYKTTVAWGSKDNGEKKLASDLFIERLNGLGMVGYETWHARFEEIKTWM</sequence>
<organism evidence="3 4">
    <name type="scientific">Penicillium cf. viridicatum</name>
    <dbReference type="NCBI Taxonomy" id="2972119"/>
    <lineage>
        <taxon>Eukaryota</taxon>
        <taxon>Fungi</taxon>
        <taxon>Dikarya</taxon>
        <taxon>Ascomycota</taxon>
        <taxon>Pezizomycotina</taxon>
        <taxon>Eurotiomycetes</taxon>
        <taxon>Eurotiomycetidae</taxon>
        <taxon>Eurotiales</taxon>
        <taxon>Aspergillaceae</taxon>
        <taxon>Penicillium</taxon>
    </lineage>
</organism>
<proteinExistence type="predicted"/>
<keyword evidence="4" id="KW-1185">Reference proteome</keyword>
<gene>
    <name evidence="3" type="ORF">N7449_006089</name>
</gene>
<dbReference type="Gene3D" id="3.30.70.100">
    <property type="match status" value="1"/>
</dbReference>
<comment type="caution">
    <text evidence="3">The sequence shown here is derived from an EMBL/GenBank/DDBJ whole genome shotgun (WGS) entry which is preliminary data.</text>
</comment>